<feature type="domain" description="HNH nuclease" evidence="1">
    <location>
        <begin position="61"/>
        <end position="118"/>
    </location>
</feature>
<accession>A0A0G4FT45</accession>
<dbReference type="InterPro" id="IPR003615">
    <property type="entry name" value="HNH_nuc"/>
</dbReference>
<evidence type="ECO:0000313" key="2">
    <source>
        <dbReference type="EMBL" id="CEM17527.1"/>
    </source>
</evidence>
<keyword evidence="3" id="KW-1185">Reference proteome</keyword>
<gene>
    <name evidence="2" type="ORF">Vbra_16052</name>
</gene>
<dbReference type="VEuPathDB" id="CryptoDB:Vbra_16052"/>
<dbReference type="InterPro" id="IPR044925">
    <property type="entry name" value="His-Me_finger_sf"/>
</dbReference>
<dbReference type="Gene3D" id="3.90.75.20">
    <property type="match status" value="2"/>
</dbReference>
<dbReference type="CDD" id="cd00085">
    <property type="entry name" value="HNHc"/>
    <property type="match status" value="1"/>
</dbReference>
<dbReference type="STRING" id="1169540.A0A0G4FT45"/>
<dbReference type="Proteomes" id="UP000041254">
    <property type="component" value="Unassembled WGS sequence"/>
</dbReference>
<organism evidence="2 3">
    <name type="scientific">Vitrella brassicaformis (strain CCMP3155)</name>
    <dbReference type="NCBI Taxonomy" id="1169540"/>
    <lineage>
        <taxon>Eukaryota</taxon>
        <taxon>Sar</taxon>
        <taxon>Alveolata</taxon>
        <taxon>Colpodellida</taxon>
        <taxon>Vitrellaceae</taxon>
        <taxon>Vitrella</taxon>
    </lineage>
</organism>
<sequence length="318" mass="36799">MRFGLRFFSRLAEEWRKIPSFDGLCKNGASASTHGRIHHRSSRFPTAGKARADGYLQVSIMRKHYLVHRLIAETFLADEKGRLQQEQPGALIQVDHKDNCKANNRVENLRWLSAGDHARKTAQLDIPRPRPLMATARGITAVSKEDGTRHTFRSVTLAARHFDLPVKLFRSIIFTTDRFAYRSLAKWTFQLARQETNEEGEAFRSIPFLRDERGKAPMVSNKGRVRHTNGRVTLGCLTSLGYRRIQLQSRMHQVHRLVALVWQHRQLRELLQKGHEERDLEVHHVDGDKTNNTAENLQWLSKLEHRRKSAAKANRLRT</sequence>
<dbReference type="Pfam" id="PF13392">
    <property type="entry name" value="HNH_3"/>
    <property type="match status" value="2"/>
</dbReference>
<evidence type="ECO:0000313" key="3">
    <source>
        <dbReference type="Proteomes" id="UP000041254"/>
    </source>
</evidence>
<dbReference type="EMBL" id="CDMY01000490">
    <property type="protein sequence ID" value="CEM17527.1"/>
    <property type="molecule type" value="Genomic_DNA"/>
</dbReference>
<dbReference type="SMART" id="SM00507">
    <property type="entry name" value="HNHc"/>
    <property type="match status" value="2"/>
</dbReference>
<evidence type="ECO:0000259" key="1">
    <source>
        <dbReference type="SMART" id="SM00507"/>
    </source>
</evidence>
<dbReference type="PhylomeDB" id="A0A0G4FT45"/>
<reference evidence="2 3" key="1">
    <citation type="submission" date="2014-11" db="EMBL/GenBank/DDBJ databases">
        <authorList>
            <person name="Zhu J."/>
            <person name="Qi W."/>
            <person name="Song R."/>
        </authorList>
    </citation>
    <scope>NUCLEOTIDE SEQUENCE [LARGE SCALE GENOMIC DNA]</scope>
</reference>
<dbReference type="OrthoDB" id="406694at2759"/>
<dbReference type="SUPFAM" id="SSF54060">
    <property type="entry name" value="His-Me finger endonucleases"/>
    <property type="match status" value="2"/>
</dbReference>
<protein>
    <recommendedName>
        <fullName evidence="1">HNH nuclease domain-containing protein</fullName>
    </recommendedName>
</protein>
<proteinExistence type="predicted"/>
<name>A0A0G4FT45_VITBC</name>
<feature type="domain" description="HNH nuclease" evidence="1">
    <location>
        <begin position="265"/>
        <end position="306"/>
    </location>
</feature>
<dbReference type="InParanoid" id="A0A0G4FT45"/>
<dbReference type="AlphaFoldDB" id="A0A0G4FT45"/>